<name>A0A9Q8SYT1_9PEZI</name>
<organism evidence="3 4">
    <name type="scientific">Colletotrichum lupini</name>
    <dbReference type="NCBI Taxonomy" id="145971"/>
    <lineage>
        <taxon>Eukaryota</taxon>
        <taxon>Fungi</taxon>
        <taxon>Dikarya</taxon>
        <taxon>Ascomycota</taxon>
        <taxon>Pezizomycotina</taxon>
        <taxon>Sordariomycetes</taxon>
        <taxon>Hypocreomycetidae</taxon>
        <taxon>Glomerellales</taxon>
        <taxon>Glomerellaceae</taxon>
        <taxon>Colletotrichum</taxon>
        <taxon>Colletotrichum acutatum species complex</taxon>
    </lineage>
</organism>
<protein>
    <submittedName>
        <fullName evidence="3">Uncharacterized protein</fullName>
    </submittedName>
</protein>
<proteinExistence type="predicted"/>
<sequence>MCYGVDGIPVSCRCCGYGVATCRSFAFDAGRLQTDTLALAESVLYIYLIICLSVQSVVAAAVSGLRLWQEFWEDFLQYSEQPKSVFFLAIYRHASRPPFSARVYLPVPKPEPPSSHKSDDGIAMDTKAGRHGIKFLQITLLPPVWRDLKVLVSGLAPPIGNHFGAIHLPLCTNTQLPVSQTPQLTTVSENLTSDEHAHAQSNMNRQTLAPTKSPKHRGEHRGIPRPILNALGQPMRNLPLIVWSLDHSRHERSQFYIIDNKQNKQQHAAVMNDHPPRLVSPPRASTDHVCTLHKLLHLTLRSKVRPPKMEMDGHGNVRRILPLYSYPAQGPAKVRRENQPQYPLTETLRLCTADAGKPEPPRPPRRYEAPAETSFLLQKCHNSRTPNPQLALLSPPINSHRLEPGFFWQSICVRIGTDGCRQQPAAQKLLLESSRPCSAGIESPSYIAQHATTGCREQERKKTAGYVGHPSTNCFISLSGTICSAIRMIVGTAMAWTRQKLYQIMPGSRVAQAFTSGFARRPRSGLQPTDKKLAQNADIRGLAVVHLQSSALTVMDETESIPGTNHGDVTLIFHGPSPPSTAMARHFTVVPFQEYANTVLRNQRARTCKWRLSADDYLPPTGPFSAGLFSGPRQHTQPRLVGTEAASKVMFCHDAAPRQ</sequence>
<accession>A0A9Q8SYT1</accession>
<dbReference type="EMBL" id="CP019477">
    <property type="protein sequence ID" value="UQC85600.1"/>
    <property type="molecule type" value="Genomic_DNA"/>
</dbReference>
<dbReference type="Proteomes" id="UP000830671">
    <property type="component" value="Chromosome 5"/>
</dbReference>
<dbReference type="AlphaFoldDB" id="A0A9Q8SYT1"/>
<gene>
    <name evidence="3" type="ORF">CLUP02_11099</name>
</gene>
<keyword evidence="2" id="KW-0812">Transmembrane</keyword>
<keyword evidence="2" id="KW-1133">Transmembrane helix</keyword>
<evidence type="ECO:0000313" key="3">
    <source>
        <dbReference type="EMBL" id="UQC85600.1"/>
    </source>
</evidence>
<dbReference type="GeneID" id="73345077"/>
<feature type="region of interest" description="Disordered" evidence="1">
    <location>
        <begin position="195"/>
        <end position="221"/>
    </location>
</feature>
<dbReference type="RefSeq" id="XP_049147212.1">
    <property type="nucleotide sequence ID" value="XM_049290067.1"/>
</dbReference>
<keyword evidence="4" id="KW-1185">Reference proteome</keyword>
<keyword evidence="2" id="KW-0472">Membrane</keyword>
<evidence type="ECO:0000313" key="4">
    <source>
        <dbReference type="Proteomes" id="UP000830671"/>
    </source>
</evidence>
<evidence type="ECO:0000256" key="1">
    <source>
        <dbReference type="SAM" id="MobiDB-lite"/>
    </source>
</evidence>
<feature type="transmembrane region" description="Helical" evidence="2">
    <location>
        <begin position="44"/>
        <end position="68"/>
    </location>
</feature>
<dbReference type="KEGG" id="clup:CLUP02_11099"/>
<reference evidence="3" key="1">
    <citation type="journal article" date="2021" name="Mol. Plant Microbe Interact.">
        <title>Complete Genome Sequence of the Plant-Pathogenic Fungus Colletotrichum lupini.</title>
        <authorList>
            <person name="Baroncelli R."/>
            <person name="Pensec F."/>
            <person name="Da Lio D."/>
            <person name="Boufleur T."/>
            <person name="Vicente I."/>
            <person name="Sarrocco S."/>
            <person name="Picot A."/>
            <person name="Baraldi E."/>
            <person name="Sukno S."/>
            <person name="Thon M."/>
            <person name="Le Floch G."/>
        </authorList>
    </citation>
    <scope>NUCLEOTIDE SEQUENCE</scope>
    <source>
        <strain evidence="3">IMI 504893</strain>
    </source>
</reference>
<evidence type="ECO:0000256" key="2">
    <source>
        <dbReference type="SAM" id="Phobius"/>
    </source>
</evidence>
<feature type="compositionally biased region" description="Polar residues" evidence="1">
    <location>
        <begin position="199"/>
        <end position="210"/>
    </location>
</feature>